<evidence type="ECO:0000313" key="3">
    <source>
        <dbReference type="Proteomes" id="UP000011958"/>
    </source>
</evidence>
<keyword evidence="1" id="KW-0472">Membrane</keyword>
<reference evidence="3" key="1">
    <citation type="journal article" date="2016" name="Nat. Commun.">
        <title>Genome analysis of three Pneumocystis species reveals adaptation mechanisms to life exclusively in mammalian hosts.</title>
        <authorList>
            <person name="Ma L."/>
            <person name="Chen Z."/>
            <person name="Huang D.W."/>
            <person name="Kutty G."/>
            <person name="Ishihara M."/>
            <person name="Wang H."/>
            <person name="Abouelleil A."/>
            <person name="Bishop L."/>
            <person name="Davey E."/>
            <person name="Deng R."/>
            <person name="Deng X."/>
            <person name="Fan L."/>
            <person name="Fantoni G."/>
            <person name="Fitzgerald M."/>
            <person name="Gogineni E."/>
            <person name="Goldberg J.M."/>
            <person name="Handley G."/>
            <person name="Hu X."/>
            <person name="Huber C."/>
            <person name="Jiao X."/>
            <person name="Jones K."/>
            <person name="Levin J.Z."/>
            <person name="Liu Y."/>
            <person name="Macdonald P."/>
            <person name="Melnikov A."/>
            <person name="Raley C."/>
            <person name="Sassi M."/>
            <person name="Sherman B.T."/>
            <person name="Song X."/>
            <person name="Sykes S."/>
            <person name="Tran B."/>
            <person name="Walsh L."/>
            <person name="Xia Y."/>
            <person name="Yang J."/>
            <person name="Young S."/>
            <person name="Zeng Q."/>
            <person name="Zheng X."/>
            <person name="Stephens R."/>
            <person name="Nusbaum C."/>
            <person name="Birren B.W."/>
            <person name="Azadi P."/>
            <person name="Lempicki R.A."/>
            <person name="Cuomo C.A."/>
            <person name="Kovacs J.A."/>
        </authorList>
    </citation>
    <scope>NUCLEOTIDE SEQUENCE [LARGE SCALE GENOMIC DNA]</scope>
    <source>
        <strain evidence="3">B123</strain>
    </source>
</reference>
<proteinExistence type="predicted"/>
<accession>M7NPA0</accession>
<protein>
    <submittedName>
        <fullName evidence="2">Uncharacterized protein</fullName>
    </submittedName>
</protein>
<organism evidence="2 3">
    <name type="scientific">Pneumocystis murina (strain B123)</name>
    <name type="common">Mouse pneumocystis pneumonia agent</name>
    <name type="synonym">Pneumocystis carinii f. sp. muris</name>
    <dbReference type="NCBI Taxonomy" id="1069680"/>
    <lineage>
        <taxon>Eukaryota</taxon>
        <taxon>Fungi</taxon>
        <taxon>Dikarya</taxon>
        <taxon>Ascomycota</taxon>
        <taxon>Taphrinomycotina</taxon>
        <taxon>Pneumocystomycetes</taxon>
        <taxon>Pneumocystaceae</taxon>
        <taxon>Pneumocystis</taxon>
    </lineage>
</organism>
<dbReference type="EMBL" id="AFWA02000006">
    <property type="protein sequence ID" value="EMR10538.1"/>
    <property type="molecule type" value="Genomic_DNA"/>
</dbReference>
<dbReference type="VEuPathDB" id="FungiDB:PNEG_01246"/>
<dbReference type="RefSeq" id="XP_007873167.1">
    <property type="nucleotide sequence ID" value="XM_007874976.1"/>
</dbReference>
<dbReference type="HOGENOM" id="CLU_1235476_0_0_1"/>
<feature type="transmembrane region" description="Helical" evidence="1">
    <location>
        <begin position="45"/>
        <end position="71"/>
    </location>
</feature>
<keyword evidence="3" id="KW-1185">Reference proteome</keyword>
<keyword evidence="1" id="KW-1133">Transmembrane helix</keyword>
<feature type="transmembrane region" description="Helical" evidence="1">
    <location>
        <begin position="140"/>
        <end position="160"/>
    </location>
</feature>
<feature type="transmembrane region" description="Helical" evidence="1">
    <location>
        <begin position="198"/>
        <end position="222"/>
    </location>
</feature>
<sequence length="224" mass="26114">MLKSFSNVPLSYLLAVKFVELMLYFMINYVYDIFLLIFISRVPWLYISFLIFPFPLWIMPFLLLFDIYSLFGPFYLISNERYALFRDKGILKSSIRPKQDGVLSILLSALISSICSIIVYVVSKLSLIPLSSTYFETKHFIAPIPLPILMVTFFPLGFCIQKIILSLGPFKAYLYMILTMAWVTSSYLYLLIQNITFHAIWVSILTFWFSITVSFFFMILCAKS</sequence>
<dbReference type="Proteomes" id="UP000011958">
    <property type="component" value="Unassembled WGS sequence"/>
</dbReference>
<name>M7NPA0_PNEMU</name>
<gene>
    <name evidence="2" type="ORF">PNEG_01246</name>
</gene>
<comment type="caution">
    <text evidence="2">The sequence shown here is derived from an EMBL/GenBank/DDBJ whole genome shotgun (WGS) entry which is preliminary data.</text>
</comment>
<evidence type="ECO:0000313" key="2">
    <source>
        <dbReference type="EMBL" id="EMR10538.1"/>
    </source>
</evidence>
<dbReference type="OrthoDB" id="5399949at2759"/>
<dbReference type="GeneID" id="19894943"/>
<feature type="transmembrane region" description="Helical" evidence="1">
    <location>
        <begin position="101"/>
        <end position="120"/>
    </location>
</feature>
<evidence type="ECO:0000256" key="1">
    <source>
        <dbReference type="SAM" id="Phobius"/>
    </source>
</evidence>
<feature type="transmembrane region" description="Helical" evidence="1">
    <location>
        <begin position="172"/>
        <end position="192"/>
    </location>
</feature>
<keyword evidence="1" id="KW-0812">Transmembrane</keyword>
<feature type="transmembrane region" description="Helical" evidence="1">
    <location>
        <begin position="21"/>
        <end position="39"/>
    </location>
</feature>
<dbReference type="AlphaFoldDB" id="M7NPA0"/>